<dbReference type="EMBL" id="JBHUNP010000001">
    <property type="protein sequence ID" value="MFD2649052.1"/>
    <property type="molecule type" value="Genomic_DNA"/>
</dbReference>
<protein>
    <submittedName>
        <fullName evidence="2">Uncharacterized protein</fullName>
    </submittedName>
</protein>
<proteinExistence type="predicted"/>
<keyword evidence="3" id="KW-1185">Reference proteome</keyword>
<feature type="signal peptide" evidence="1">
    <location>
        <begin position="1"/>
        <end position="19"/>
    </location>
</feature>
<organism evidence="2 3">
    <name type="scientific">Devosia albogilva</name>
    <dbReference type="NCBI Taxonomy" id="429726"/>
    <lineage>
        <taxon>Bacteria</taxon>
        <taxon>Pseudomonadati</taxon>
        <taxon>Pseudomonadota</taxon>
        <taxon>Alphaproteobacteria</taxon>
        <taxon>Hyphomicrobiales</taxon>
        <taxon>Devosiaceae</taxon>
        <taxon>Devosia</taxon>
    </lineage>
</organism>
<evidence type="ECO:0000313" key="2">
    <source>
        <dbReference type="EMBL" id="MFD2649052.1"/>
    </source>
</evidence>
<evidence type="ECO:0000256" key="1">
    <source>
        <dbReference type="SAM" id="SignalP"/>
    </source>
</evidence>
<reference evidence="3" key="1">
    <citation type="journal article" date="2019" name="Int. J. Syst. Evol. Microbiol.">
        <title>The Global Catalogue of Microorganisms (GCM) 10K type strain sequencing project: providing services to taxonomists for standard genome sequencing and annotation.</title>
        <authorList>
            <consortium name="The Broad Institute Genomics Platform"/>
            <consortium name="The Broad Institute Genome Sequencing Center for Infectious Disease"/>
            <person name="Wu L."/>
            <person name="Ma J."/>
        </authorList>
    </citation>
    <scope>NUCLEOTIDE SEQUENCE [LARGE SCALE GENOMIC DNA]</scope>
    <source>
        <strain evidence="3">CCM 7427</strain>
    </source>
</reference>
<comment type="caution">
    <text evidence="2">The sequence shown here is derived from an EMBL/GenBank/DDBJ whole genome shotgun (WGS) entry which is preliminary data.</text>
</comment>
<evidence type="ECO:0000313" key="3">
    <source>
        <dbReference type="Proteomes" id="UP001597521"/>
    </source>
</evidence>
<dbReference type="Proteomes" id="UP001597521">
    <property type="component" value="Unassembled WGS sequence"/>
</dbReference>
<gene>
    <name evidence="2" type="ORF">ACFSX5_14785</name>
</gene>
<accession>A0ABW5QMS8</accession>
<sequence length="40" mass="3850">MVTVVVILACIGLACAATAGLIASAQAPAPQQNEPGARTA</sequence>
<keyword evidence="1" id="KW-0732">Signal</keyword>
<name>A0ABW5QMS8_9HYPH</name>
<dbReference type="RefSeq" id="WP_386834461.1">
    <property type="nucleotide sequence ID" value="NZ_JBHUNP010000001.1"/>
</dbReference>
<feature type="chain" id="PRO_5046873671" evidence="1">
    <location>
        <begin position="20"/>
        <end position="40"/>
    </location>
</feature>